<organism evidence="2 3">
    <name type="scientific">Gracilariopsis chorda</name>
    <dbReference type="NCBI Taxonomy" id="448386"/>
    <lineage>
        <taxon>Eukaryota</taxon>
        <taxon>Rhodophyta</taxon>
        <taxon>Florideophyceae</taxon>
        <taxon>Rhodymeniophycidae</taxon>
        <taxon>Gracilariales</taxon>
        <taxon>Gracilariaceae</taxon>
        <taxon>Gracilariopsis</taxon>
    </lineage>
</organism>
<dbReference type="AlphaFoldDB" id="A0A2V3INU6"/>
<accession>A0A2V3INU6</accession>
<dbReference type="EMBL" id="NBIV01000112">
    <property type="protein sequence ID" value="PXF43761.1"/>
    <property type="molecule type" value="Genomic_DNA"/>
</dbReference>
<proteinExistence type="predicted"/>
<evidence type="ECO:0000313" key="3">
    <source>
        <dbReference type="Proteomes" id="UP000247409"/>
    </source>
</evidence>
<dbReference type="OrthoDB" id="4053at2759"/>
<reference evidence="2 3" key="1">
    <citation type="journal article" date="2018" name="Mol. Biol. Evol.">
        <title>Analysis of the draft genome of the red seaweed Gracilariopsis chorda provides insights into genome size evolution in Rhodophyta.</title>
        <authorList>
            <person name="Lee J."/>
            <person name="Yang E.C."/>
            <person name="Graf L."/>
            <person name="Yang J.H."/>
            <person name="Qiu H."/>
            <person name="Zel Zion U."/>
            <person name="Chan C.X."/>
            <person name="Stephens T.G."/>
            <person name="Weber A.P.M."/>
            <person name="Boo G.H."/>
            <person name="Boo S.M."/>
            <person name="Kim K.M."/>
            <person name="Shin Y."/>
            <person name="Jung M."/>
            <person name="Lee S.J."/>
            <person name="Yim H.S."/>
            <person name="Lee J.H."/>
            <person name="Bhattacharya D."/>
            <person name="Yoon H.S."/>
        </authorList>
    </citation>
    <scope>NUCLEOTIDE SEQUENCE [LARGE SCALE GENOMIC DNA]</scope>
    <source>
        <strain evidence="2 3">SKKU-2015</strain>
        <tissue evidence="2">Whole body</tissue>
    </source>
</reference>
<evidence type="ECO:0000256" key="1">
    <source>
        <dbReference type="SAM" id="MobiDB-lite"/>
    </source>
</evidence>
<protein>
    <submittedName>
        <fullName evidence="2">Uncharacterized protein</fullName>
    </submittedName>
</protein>
<dbReference type="Proteomes" id="UP000247409">
    <property type="component" value="Unassembled WGS sequence"/>
</dbReference>
<evidence type="ECO:0000313" key="2">
    <source>
        <dbReference type="EMBL" id="PXF43761.1"/>
    </source>
</evidence>
<feature type="region of interest" description="Disordered" evidence="1">
    <location>
        <begin position="162"/>
        <end position="184"/>
    </location>
</feature>
<comment type="caution">
    <text evidence="2">The sequence shown here is derived from an EMBL/GenBank/DDBJ whole genome shotgun (WGS) entry which is preliminary data.</text>
</comment>
<feature type="compositionally biased region" description="Polar residues" evidence="1">
    <location>
        <begin position="163"/>
        <end position="173"/>
    </location>
</feature>
<keyword evidence="3" id="KW-1185">Reference proteome</keyword>
<sequence>MAFCHPQILVNERRRKFAPKCSSKRHLFVTRASAETPDVGLVPKEGQTGTCCANLWPIPLLGGYNWFLNVYDRNLASSTGAFVVNHDCEKDITIAFEKDRKPSAEHGSKTHTSFGGVAAGNINVLSALSALGYDETRYQLRTFEKGGVEPFFIRRNEVHITRPNDSSKSSDNGPNDPWLDPAPTYSVSTEQPTFEVRDLFPGAGAGPRAATSLEYFTMNLFPIFPFNKYSCFVCVWRQRSDTSPVAIDKRNRGIRLSFFDPLEIPTELEDKPSPVARFAVKEFIGAVTDAGVHELHSQMIRAIEACENMKVASTTDFRIVVDNTPGILSSNRRNELWVEVV</sequence>
<gene>
    <name evidence="2" type="ORF">BWQ96_06493</name>
</gene>
<name>A0A2V3INU6_9FLOR</name>